<dbReference type="SMART" id="SM00389">
    <property type="entry name" value="HOX"/>
    <property type="match status" value="1"/>
</dbReference>
<comment type="caution">
    <text evidence="14">The sequence shown here is derived from an EMBL/GenBank/DDBJ whole genome shotgun (WGS) entry which is preliminary data.</text>
</comment>
<evidence type="ECO:0000259" key="13">
    <source>
        <dbReference type="PROSITE" id="PS51057"/>
    </source>
</evidence>
<dbReference type="SMART" id="SM00351">
    <property type="entry name" value="PAX"/>
    <property type="match status" value="1"/>
</dbReference>
<dbReference type="InterPro" id="IPR001523">
    <property type="entry name" value="Paired_dom"/>
</dbReference>
<evidence type="ECO:0000256" key="7">
    <source>
        <dbReference type="ARBA" id="ARBA00023163"/>
    </source>
</evidence>
<evidence type="ECO:0008006" key="16">
    <source>
        <dbReference type="Google" id="ProtNLM"/>
    </source>
</evidence>
<evidence type="ECO:0000256" key="5">
    <source>
        <dbReference type="ARBA" id="ARBA00023015"/>
    </source>
</evidence>
<protein>
    <recommendedName>
        <fullName evidence="16">Paired box protein Pax-6</fullName>
    </recommendedName>
</protein>
<evidence type="ECO:0000313" key="15">
    <source>
        <dbReference type="Proteomes" id="UP001642540"/>
    </source>
</evidence>
<evidence type="ECO:0000256" key="6">
    <source>
        <dbReference type="ARBA" id="ARBA00023125"/>
    </source>
</evidence>
<evidence type="ECO:0000256" key="11">
    <source>
        <dbReference type="SAM" id="MobiDB-lite"/>
    </source>
</evidence>
<evidence type="ECO:0000256" key="10">
    <source>
        <dbReference type="RuleBase" id="RU000682"/>
    </source>
</evidence>
<keyword evidence="4" id="KW-0563">Paired box</keyword>
<feature type="region of interest" description="Disordered" evidence="11">
    <location>
        <begin position="288"/>
        <end position="364"/>
    </location>
</feature>
<dbReference type="Pfam" id="PF00292">
    <property type="entry name" value="PAX"/>
    <property type="match status" value="1"/>
</dbReference>
<keyword evidence="15" id="KW-1185">Reference proteome</keyword>
<evidence type="ECO:0000256" key="2">
    <source>
        <dbReference type="ARBA" id="ARBA00005733"/>
    </source>
</evidence>
<dbReference type="SUPFAM" id="SSF46689">
    <property type="entry name" value="Homeodomain-like"/>
    <property type="match status" value="2"/>
</dbReference>
<keyword evidence="6 9" id="KW-0238">DNA-binding</keyword>
<dbReference type="InterPro" id="IPR043565">
    <property type="entry name" value="PAX_fam"/>
</dbReference>
<evidence type="ECO:0000256" key="4">
    <source>
        <dbReference type="ARBA" id="ARBA00022724"/>
    </source>
</evidence>
<organism evidence="14 15">
    <name type="scientific">Orchesella dallaii</name>
    <dbReference type="NCBI Taxonomy" id="48710"/>
    <lineage>
        <taxon>Eukaryota</taxon>
        <taxon>Metazoa</taxon>
        <taxon>Ecdysozoa</taxon>
        <taxon>Arthropoda</taxon>
        <taxon>Hexapoda</taxon>
        <taxon>Collembola</taxon>
        <taxon>Entomobryomorpha</taxon>
        <taxon>Entomobryoidea</taxon>
        <taxon>Orchesellidae</taxon>
        <taxon>Orchesellinae</taxon>
        <taxon>Orchesella</taxon>
    </lineage>
</organism>
<dbReference type="PROSITE" id="PS50071">
    <property type="entry name" value="HOMEOBOX_2"/>
    <property type="match status" value="1"/>
</dbReference>
<feature type="region of interest" description="Disordered" evidence="11">
    <location>
        <begin position="1"/>
        <end position="20"/>
    </location>
</feature>
<feature type="domain" description="Homeobox" evidence="12">
    <location>
        <begin position="351"/>
        <end position="401"/>
    </location>
</feature>
<evidence type="ECO:0000259" key="12">
    <source>
        <dbReference type="PROSITE" id="PS50071"/>
    </source>
</evidence>
<evidence type="ECO:0000256" key="9">
    <source>
        <dbReference type="PROSITE-ProRule" id="PRU00108"/>
    </source>
</evidence>
<reference evidence="14 15" key="1">
    <citation type="submission" date="2024-08" db="EMBL/GenBank/DDBJ databases">
        <authorList>
            <person name="Cucini C."/>
            <person name="Frati F."/>
        </authorList>
    </citation>
    <scope>NUCLEOTIDE SEQUENCE [LARGE SCALE GENOMIC DNA]</scope>
</reference>
<dbReference type="InterPro" id="IPR036388">
    <property type="entry name" value="WH-like_DNA-bd_sf"/>
</dbReference>
<sequence>MLMVVENSNTSPSRLHHPPHPHQFISQVKGHWGDMEFPGQLPSGATIPNSGPMTAHHLRDLYNVASGGGAGAPGGGAPGTPTGSAAAAAANVLAAAASGAHPAALGSFGNPAAHVSSSGRLLDLSTPLRYGMRPYDPIQMLHHQGAMSKLLAGSLRPPGIIGGSKPKVATPTVVAKIEQYKRENPTIFAWEIRERLISEGVCTNSTAPSVSSINRILRNRAAERAAAEFARAAGYAGLYHPYAFPWPAAAAAAHLWPPIGSGAGAGGGGQGAGSAGAHAAALASLSATSAVGSQPPSSDLSHPGSHSTSSTRPSSSESPTIREKIEVESRNSEDASLSGAISGTDSDGEVPKFRRNRTTFTPEQLQELEKEFQKSHYPCVTTRERLASKTSLSEARVQVSN</sequence>
<dbReference type="InterPro" id="IPR001356">
    <property type="entry name" value="HD"/>
</dbReference>
<feature type="domain" description="Paired" evidence="13">
    <location>
        <begin position="105"/>
        <end position="220"/>
    </location>
</feature>
<dbReference type="PANTHER" id="PTHR45636:SF50">
    <property type="entry name" value="EYEGONE, ISOFORM A-RELATED"/>
    <property type="match status" value="1"/>
</dbReference>
<dbReference type="EMBL" id="CAXLJM020000006">
    <property type="protein sequence ID" value="CAL8071532.1"/>
    <property type="molecule type" value="Genomic_DNA"/>
</dbReference>
<dbReference type="Gene3D" id="1.10.10.60">
    <property type="entry name" value="Homeodomain-like"/>
    <property type="match status" value="1"/>
</dbReference>
<dbReference type="Proteomes" id="UP001642540">
    <property type="component" value="Unassembled WGS sequence"/>
</dbReference>
<comment type="subcellular location">
    <subcellularLocation>
        <location evidence="1 9 10">Nucleus</location>
    </subcellularLocation>
</comment>
<proteinExistence type="inferred from homology"/>
<keyword evidence="7" id="KW-0804">Transcription</keyword>
<evidence type="ECO:0000313" key="14">
    <source>
        <dbReference type="EMBL" id="CAL8071532.1"/>
    </source>
</evidence>
<feature type="compositionally biased region" description="Polar residues" evidence="11">
    <location>
        <begin position="1"/>
        <end position="13"/>
    </location>
</feature>
<evidence type="ECO:0000256" key="8">
    <source>
        <dbReference type="ARBA" id="ARBA00023242"/>
    </source>
</evidence>
<feature type="compositionally biased region" description="Basic and acidic residues" evidence="11">
    <location>
        <begin position="320"/>
        <end position="333"/>
    </location>
</feature>
<keyword evidence="9 10" id="KW-0371">Homeobox</keyword>
<feature type="compositionally biased region" description="Low complexity" evidence="11">
    <location>
        <begin position="288"/>
        <end position="319"/>
    </location>
</feature>
<dbReference type="Pfam" id="PF00046">
    <property type="entry name" value="Homeodomain"/>
    <property type="match status" value="1"/>
</dbReference>
<accession>A0ABP1PPT7</accession>
<gene>
    <name evidence="14" type="ORF">ODALV1_LOCUS1759</name>
</gene>
<comment type="similarity">
    <text evidence="2">Belongs to the paired homeobox family.</text>
</comment>
<keyword evidence="5" id="KW-0805">Transcription regulation</keyword>
<dbReference type="InterPro" id="IPR009057">
    <property type="entry name" value="Homeodomain-like_sf"/>
</dbReference>
<name>A0ABP1PPT7_9HEXA</name>
<keyword evidence="3" id="KW-0217">Developmental protein</keyword>
<dbReference type="Gene3D" id="1.10.10.10">
    <property type="entry name" value="Winged helix-like DNA-binding domain superfamily/Winged helix DNA-binding domain"/>
    <property type="match status" value="1"/>
</dbReference>
<evidence type="ECO:0000256" key="3">
    <source>
        <dbReference type="ARBA" id="ARBA00022473"/>
    </source>
</evidence>
<keyword evidence="8 9" id="KW-0539">Nucleus</keyword>
<evidence type="ECO:0000256" key="1">
    <source>
        <dbReference type="ARBA" id="ARBA00004123"/>
    </source>
</evidence>
<dbReference type="PROSITE" id="PS51057">
    <property type="entry name" value="PAIRED_2"/>
    <property type="match status" value="1"/>
</dbReference>
<dbReference type="PANTHER" id="PTHR45636">
    <property type="entry name" value="PAIRED BOX PROTEIN PAX-6-RELATED-RELATED"/>
    <property type="match status" value="1"/>
</dbReference>
<dbReference type="CDD" id="cd00086">
    <property type="entry name" value="homeodomain"/>
    <property type="match status" value="1"/>
</dbReference>